<sequence>MATPELPRPTRATVRDEWSTRNDIVGTNGKVTIRYAGRLYHLGIGRAYGGKHILMVITDNHVTTSLKETGEIITEHYIDTSRNYQKPYWQ</sequence>
<evidence type="ECO:0000313" key="2">
    <source>
        <dbReference type="Proteomes" id="UP000215374"/>
    </source>
</evidence>
<protein>
    <submittedName>
        <fullName evidence="1">Transposase IS3514b</fullName>
    </submittedName>
</protein>
<dbReference type="EMBL" id="LT906467">
    <property type="protein sequence ID" value="SNV66945.1"/>
    <property type="molecule type" value="Genomic_DNA"/>
</dbReference>
<reference evidence="1 2" key="1">
    <citation type="submission" date="2017-06" db="EMBL/GenBank/DDBJ databases">
        <authorList>
            <consortium name="Pathogen Informatics"/>
        </authorList>
    </citation>
    <scope>NUCLEOTIDE SEQUENCE [LARGE SCALE GENOMIC DNA]</scope>
    <source>
        <strain evidence="1 2">NCTC13015</strain>
    </source>
</reference>
<accession>A0A239Z775</accession>
<dbReference type="AlphaFoldDB" id="A0A239Z775"/>
<proteinExistence type="predicted"/>
<name>A0A239Z775_9CORY</name>
<gene>
    <name evidence="1" type="primary">tnp3514b</name>
    <name evidence="1" type="ORF">SAMEA4535761_01037</name>
</gene>
<evidence type="ECO:0000313" key="1">
    <source>
        <dbReference type="EMBL" id="SNV66945.1"/>
    </source>
</evidence>
<dbReference type="Proteomes" id="UP000215374">
    <property type="component" value="Chromosome 1"/>
</dbReference>
<organism evidence="1 2">
    <name type="scientific">Corynebacterium imitans</name>
    <dbReference type="NCBI Taxonomy" id="156978"/>
    <lineage>
        <taxon>Bacteria</taxon>
        <taxon>Bacillati</taxon>
        <taxon>Actinomycetota</taxon>
        <taxon>Actinomycetes</taxon>
        <taxon>Mycobacteriales</taxon>
        <taxon>Corynebacteriaceae</taxon>
        <taxon>Corynebacterium</taxon>
    </lineage>
</organism>